<accession>A0A1X7TC79</accession>
<dbReference type="InterPro" id="IPR013083">
    <property type="entry name" value="Znf_RING/FYVE/PHD"/>
</dbReference>
<evidence type="ECO:0000256" key="4">
    <source>
        <dbReference type="PROSITE-ProRule" id="PRU00146"/>
    </source>
</evidence>
<evidence type="ECO:0000256" key="1">
    <source>
        <dbReference type="ARBA" id="ARBA00022723"/>
    </source>
</evidence>
<feature type="domain" description="PHD-type" evidence="6">
    <location>
        <begin position="14"/>
        <end position="72"/>
    </location>
</feature>
<dbReference type="InterPro" id="IPR019786">
    <property type="entry name" value="Zinc_finger_PHD-type_CS"/>
</dbReference>
<evidence type="ECO:0000256" key="5">
    <source>
        <dbReference type="SAM" id="MobiDB-lite"/>
    </source>
</evidence>
<dbReference type="SUPFAM" id="SSF57903">
    <property type="entry name" value="FYVE/PHD zinc finger"/>
    <property type="match status" value="1"/>
</dbReference>
<dbReference type="InterPro" id="IPR011011">
    <property type="entry name" value="Znf_FYVE_PHD"/>
</dbReference>
<keyword evidence="2 4" id="KW-0863">Zinc-finger</keyword>
<organism evidence="7">
    <name type="scientific">Amphimedon queenslandica</name>
    <name type="common">Sponge</name>
    <dbReference type="NCBI Taxonomy" id="400682"/>
    <lineage>
        <taxon>Eukaryota</taxon>
        <taxon>Metazoa</taxon>
        <taxon>Porifera</taxon>
        <taxon>Demospongiae</taxon>
        <taxon>Heteroscleromorpha</taxon>
        <taxon>Haplosclerida</taxon>
        <taxon>Niphatidae</taxon>
        <taxon>Amphimedon</taxon>
    </lineage>
</organism>
<dbReference type="PROSITE" id="PS01359">
    <property type="entry name" value="ZF_PHD_1"/>
    <property type="match status" value="1"/>
</dbReference>
<dbReference type="AlphaFoldDB" id="A0A1X7TC79"/>
<dbReference type="GO" id="GO:0008270">
    <property type="term" value="F:zinc ion binding"/>
    <property type="evidence" value="ECO:0007669"/>
    <property type="project" value="UniProtKB-KW"/>
</dbReference>
<dbReference type="InterPro" id="IPR019787">
    <property type="entry name" value="Znf_PHD-finger"/>
</dbReference>
<proteinExistence type="predicted"/>
<name>A0A1X7TC79_AMPQE</name>
<sequence>MPPKKLPKKKGKQSYICPICDDQIDDSTQQSIWCDGECATWLHRGCAGLSKAAYSKLNCTDTPFYCPHCSLVKQEKEIELLKASLSDVAKKLDDLLNQGPKTSNPGATPVPSRSSRIVKNPISLT</sequence>
<dbReference type="InParanoid" id="A0A1X7TC79"/>
<evidence type="ECO:0000259" key="6">
    <source>
        <dbReference type="PROSITE" id="PS50016"/>
    </source>
</evidence>
<keyword evidence="1" id="KW-0479">Metal-binding</keyword>
<dbReference type="InterPro" id="IPR001965">
    <property type="entry name" value="Znf_PHD"/>
</dbReference>
<dbReference type="EnsemblMetazoa" id="Aqu2.1.12068_001">
    <property type="protein sequence ID" value="Aqu2.1.12068_001"/>
    <property type="gene ID" value="Aqu2.1.12068"/>
</dbReference>
<dbReference type="SMART" id="SM00249">
    <property type="entry name" value="PHD"/>
    <property type="match status" value="1"/>
</dbReference>
<protein>
    <recommendedName>
        <fullName evidence="6">PHD-type domain-containing protein</fullName>
    </recommendedName>
</protein>
<evidence type="ECO:0000313" key="7">
    <source>
        <dbReference type="EnsemblMetazoa" id="Aqu2.1.12068_001"/>
    </source>
</evidence>
<feature type="compositionally biased region" description="Polar residues" evidence="5">
    <location>
        <begin position="99"/>
        <end position="125"/>
    </location>
</feature>
<feature type="region of interest" description="Disordered" evidence="5">
    <location>
        <begin position="96"/>
        <end position="125"/>
    </location>
</feature>
<dbReference type="PROSITE" id="PS50016">
    <property type="entry name" value="ZF_PHD_2"/>
    <property type="match status" value="1"/>
</dbReference>
<reference evidence="7" key="1">
    <citation type="submission" date="2017-05" db="UniProtKB">
        <authorList>
            <consortium name="EnsemblMetazoa"/>
        </authorList>
    </citation>
    <scope>IDENTIFICATION</scope>
</reference>
<evidence type="ECO:0000256" key="2">
    <source>
        <dbReference type="ARBA" id="ARBA00022771"/>
    </source>
</evidence>
<dbReference type="Gene3D" id="3.30.40.10">
    <property type="entry name" value="Zinc/RING finger domain, C3HC4 (zinc finger)"/>
    <property type="match status" value="1"/>
</dbReference>
<evidence type="ECO:0000256" key="3">
    <source>
        <dbReference type="ARBA" id="ARBA00022833"/>
    </source>
</evidence>
<keyword evidence="3" id="KW-0862">Zinc</keyword>